<dbReference type="SUPFAM" id="SSF53850">
    <property type="entry name" value="Periplasmic binding protein-like II"/>
    <property type="match status" value="1"/>
</dbReference>
<reference evidence="7" key="1">
    <citation type="journal article" date="2019" name="Int. J. Syst. Evol. Microbiol.">
        <title>The Global Catalogue of Microorganisms (GCM) 10K type strain sequencing project: providing services to taxonomists for standard genome sequencing and annotation.</title>
        <authorList>
            <consortium name="The Broad Institute Genomics Platform"/>
            <consortium name="The Broad Institute Genome Sequencing Center for Infectious Disease"/>
            <person name="Wu L."/>
            <person name="Ma J."/>
        </authorList>
    </citation>
    <scope>NUCLEOTIDE SEQUENCE [LARGE SCALE GENOMIC DNA]</scope>
    <source>
        <strain evidence="7">CGMCC 1.18578</strain>
    </source>
</reference>
<evidence type="ECO:0000256" key="2">
    <source>
        <dbReference type="ARBA" id="ARBA00022448"/>
    </source>
</evidence>
<feature type="signal peptide" evidence="5">
    <location>
        <begin position="1"/>
        <end position="24"/>
    </location>
</feature>
<dbReference type="InterPro" id="IPR006059">
    <property type="entry name" value="SBP"/>
</dbReference>
<feature type="chain" id="PRO_5046910993" evidence="5">
    <location>
        <begin position="25"/>
        <end position="450"/>
    </location>
</feature>
<proteinExistence type="inferred from homology"/>
<dbReference type="EMBL" id="JBHSNC010000059">
    <property type="protein sequence ID" value="MFC5532604.1"/>
    <property type="molecule type" value="Genomic_DNA"/>
</dbReference>
<dbReference type="Pfam" id="PF01547">
    <property type="entry name" value="SBP_bac_1"/>
    <property type="match status" value="1"/>
</dbReference>
<evidence type="ECO:0000256" key="3">
    <source>
        <dbReference type="ARBA" id="ARBA00022729"/>
    </source>
</evidence>
<dbReference type="PANTHER" id="PTHR30061:SF50">
    <property type="entry name" value="MALTOSE_MALTODEXTRIN-BINDING PERIPLASMIC PROTEIN"/>
    <property type="match status" value="1"/>
</dbReference>
<dbReference type="RefSeq" id="WP_378114592.1">
    <property type="nucleotide sequence ID" value="NZ_JBHSNC010000059.1"/>
</dbReference>
<protein>
    <submittedName>
        <fullName evidence="6">ABC transporter substrate-binding protein</fullName>
    </submittedName>
</protein>
<keyword evidence="3 5" id="KW-0732">Signal</keyword>
<name>A0ABW0R5T7_9BACL</name>
<keyword evidence="7" id="KW-1185">Reference proteome</keyword>
<evidence type="ECO:0000313" key="7">
    <source>
        <dbReference type="Proteomes" id="UP001596108"/>
    </source>
</evidence>
<comment type="similarity">
    <text evidence="1">Belongs to the bacterial solute-binding protein 1 family.</text>
</comment>
<feature type="compositionally biased region" description="Low complexity" evidence="4">
    <location>
        <begin position="28"/>
        <end position="54"/>
    </location>
</feature>
<comment type="caution">
    <text evidence="6">The sequence shown here is derived from an EMBL/GenBank/DDBJ whole genome shotgun (WGS) entry which is preliminary data.</text>
</comment>
<sequence length="450" mass="48381">MKKSFGKLSNVLLITAVTALVATACGNSDNNSSNASPSNTASSSSSASTTPEPSQDSGKKETLVYYGFSEWTADPAYAPVFEELKAKFESDNPGYTVDFQSDPWGTWETKYKVMFASGNAPDVFIVNNPDFPTFANSGYLLDLGSKMDAAAFGDYFPGILSMYKWNGKNMALPYTTDARVLWYNKDLFTKAGLDPNSPPKTWAELKADALQIEEKTDAAGYGMDLGLKEFPAQSLFTASDSNIISVDAAGAITPTVNTEAFKGYLQTLADMKPAYESDYATLDHLKVGTLFAQQKVAMVIAGTWVTDQNPDIKGAAWIGQSLVPKMNESAPDGSFGGGFGIGVSANSKHPEQAIKLAQLLTSVDFNARTMSDVPANNASLAVSKFATDPAYKIFMDQIKFARQSQPKTLFYKEIDAAVYDTVTKVIVGGQKVDEAVADLEGKIKEIAAAK</sequence>
<dbReference type="PANTHER" id="PTHR30061">
    <property type="entry name" value="MALTOSE-BINDING PERIPLASMIC PROTEIN"/>
    <property type="match status" value="1"/>
</dbReference>
<accession>A0ABW0R5T7</accession>
<evidence type="ECO:0000256" key="5">
    <source>
        <dbReference type="SAM" id="SignalP"/>
    </source>
</evidence>
<keyword evidence="2" id="KW-0813">Transport</keyword>
<dbReference type="Gene3D" id="3.40.190.10">
    <property type="entry name" value="Periplasmic binding protein-like II"/>
    <property type="match status" value="2"/>
</dbReference>
<evidence type="ECO:0000256" key="4">
    <source>
        <dbReference type="SAM" id="MobiDB-lite"/>
    </source>
</evidence>
<evidence type="ECO:0000256" key="1">
    <source>
        <dbReference type="ARBA" id="ARBA00008520"/>
    </source>
</evidence>
<feature type="region of interest" description="Disordered" evidence="4">
    <location>
        <begin position="28"/>
        <end position="59"/>
    </location>
</feature>
<evidence type="ECO:0000313" key="6">
    <source>
        <dbReference type="EMBL" id="MFC5532604.1"/>
    </source>
</evidence>
<gene>
    <name evidence="6" type="ORF">ACFPQ4_24560</name>
</gene>
<organism evidence="6 7">
    <name type="scientific">Cohnella yongneupensis</name>
    <dbReference type="NCBI Taxonomy" id="425006"/>
    <lineage>
        <taxon>Bacteria</taxon>
        <taxon>Bacillati</taxon>
        <taxon>Bacillota</taxon>
        <taxon>Bacilli</taxon>
        <taxon>Bacillales</taxon>
        <taxon>Paenibacillaceae</taxon>
        <taxon>Cohnella</taxon>
    </lineage>
</organism>
<dbReference type="PROSITE" id="PS51257">
    <property type="entry name" value="PROKAR_LIPOPROTEIN"/>
    <property type="match status" value="1"/>
</dbReference>
<dbReference type="Proteomes" id="UP001596108">
    <property type="component" value="Unassembled WGS sequence"/>
</dbReference>